<feature type="chain" id="PRO_5046909054" evidence="1">
    <location>
        <begin position="31"/>
        <end position="112"/>
    </location>
</feature>
<proteinExistence type="predicted"/>
<dbReference type="RefSeq" id="WP_345219357.1">
    <property type="nucleotide sequence ID" value="NZ_BAAAXE010000002.1"/>
</dbReference>
<dbReference type="Gene3D" id="2.60.40.20">
    <property type="entry name" value="Alpha-amylase inhibitor"/>
    <property type="match status" value="1"/>
</dbReference>
<evidence type="ECO:0000313" key="2">
    <source>
        <dbReference type="EMBL" id="MFB9518626.1"/>
    </source>
</evidence>
<gene>
    <name evidence="2" type="ORF">ACFFTU_01490</name>
</gene>
<evidence type="ECO:0000313" key="3">
    <source>
        <dbReference type="Proteomes" id="UP001589718"/>
    </source>
</evidence>
<keyword evidence="1" id="KW-0732">Signal</keyword>
<dbReference type="InterPro" id="IPR036379">
    <property type="entry name" value="A-amylase_inhib_sf"/>
</dbReference>
<feature type="signal peptide" evidence="1">
    <location>
        <begin position="1"/>
        <end position="30"/>
    </location>
</feature>
<reference evidence="2 3" key="1">
    <citation type="submission" date="2024-09" db="EMBL/GenBank/DDBJ databases">
        <authorList>
            <person name="Sun Q."/>
            <person name="Mori K."/>
        </authorList>
    </citation>
    <scope>NUCLEOTIDE SEQUENCE [LARGE SCALE GENOMIC DNA]</scope>
    <source>
        <strain evidence="2 3">JCM 4362</strain>
    </source>
</reference>
<protein>
    <submittedName>
        <fullName evidence="2">Uncharacterized protein</fullName>
    </submittedName>
</protein>
<name>A0ABV5P7T8_STRCM</name>
<comment type="caution">
    <text evidence="2">The sequence shown here is derived from an EMBL/GenBank/DDBJ whole genome shotgun (WGS) entry which is preliminary data.</text>
</comment>
<evidence type="ECO:0000256" key="1">
    <source>
        <dbReference type="SAM" id="SignalP"/>
    </source>
</evidence>
<dbReference type="EMBL" id="JBHMCR010000001">
    <property type="protein sequence ID" value="MFB9518626.1"/>
    <property type="molecule type" value="Genomic_DNA"/>
</dbReference>
<organism evidence="2 3">
    <name type="scientific">Streptomyces cremeus</name>
    <dbReference type="NCBI Taxonomy" id="66881"/>
    <lineage>
        <taxon>Bacteria</taxon>
        <taxon>Bacillati</taxon>
        <taxon>Actinomycetota</taxon>
        <taxon>Actinomycetes</taxon>
        <taxon>Kitasatosporales</taxon>
        <taxon>Streptomycetaceae</taxon>
        <taxon>Streptomyces</taxon>
    </lineage>
</organism>
<sequence length="112" mass="11516">MSSTPRKRLAVATAAVALGGGLVLPATATAAPAAPAGRSAAGVRVQGTAPACVTRDVIKQKKQVTVRNNCGKTMHVKLVINNGPDGACWTYQHGEGSVWTWKVGSYGKIVTC</sequence>
<dbReference type="Proteomes" id="UP001589718">
    <property type="component" value="Unassembled WGS sequence"/>
</dbReference>
<keyword evidence="3" id="KW-1185">Reference proteome</keyword>
<dbReference type="SUPFAM" id="SSF49498">
    <property type="entry name" value="alpha-Amylase inhibitor tendamistat"/>
    <property type="match status" value="1"/>
</dbReference>
<accession>A0ABV5P7T8</accession>